<dbReference type="AlphaFoldDB" id="A0A8H4RNQ1"/>
<accession>A0A8H4RNQ1</accession>
<protein>
    <submittedName>
        <fullName evidence="1">Uncharacterized protein</fullName>
    </submittedName>
</protein>
<proteinExistence type="predicted"/>
<evidence type="ECO:0000313" key="2">
    <source>
        <dbReference type="Proteomes" id="UP000566819"/>
    </source>
</evidence>
<dbReference type="EMBL" id="JAAMPI010000271">
    <property type="protein sequence ID" value="KAF4633317.1"/>
    <property type="molecule type" value="Genomic_DNA"/>
</dbReference>
<dbReference type="Proteomes" id="UP000566819">
    <property type="component" value="Unassembled WGS sequence"/>
</dbReference>
<organism evidence="1 2">
    <name type="scientific">Cudoniella acicularis</name>
    <dbReference type="NCBI Taxonomy" id="354080"/>
    <lineage>
        <taxon>Eukaryota</taxon>
        <taxon>Fungi</taxon>
        <taxon>Dikarya</taxon>
        <taxon>Ascomycota</taxon>
        <taxon>Pezizomycotina</taxon>
        <taxon>Leotiomycetes</taxon>
        <taxon>Helotiales</taxon>
        <taxon>Tricladiaceae</taxon>
        <taxon>Cudoniella</taxon>
    </lineage>
</organism>
<dbReference type="Gene3D" id="3.40.50.1220">
    <property type="entry name" value="TPP-binding domain"/>
    <property type="match status" value="1"/>
</dbReference>
<sequence length="362" mass="39189">MKEPVAEETRDVVWVLNVVVGNELEDVGSDVELFVEMSVVLPPYSPQDESRASIPEATLVAAAASKSVAATQFWSLVFPVVQGAKVTVAALLQDVPLHVAEHPVATAEQVVVQEEFEELVLLEGPEVVEILLEVWVGCESDADGSGGKKTRTGIVSPLESRVVYISLVVTPFIVFVEDVETGVGKVVIVGRTPTPPEAVVDVDIDEDCESVLPVVVGGRVEPDGGLGGELVELLEGDELGGAELWRLELLLLGDEPDDAELWRLALLLLGDELDNGELWRLELLLEGDELDDAELWRLELLDGTELPEIELLLLGDDNWEVVPFSVDELDDIELWGAELLLGGDEPVGAELPEFELLLGDDD</sequence>
<gene>
    <name evidence="1" type="ORF">G7Y89_g4803</name>
</gene>
<reference evidence="1 2" key="1">
    <citation type="submission" date="2020-03" db="EMBL/GenBank/DDBJ databases">
        <title>Draft Genome Sequence of Cudoniella acicularis.</title>
        <authorList>
            <person name="Buettner E."/>
            <person name="Kellner H."/>
        </authorList>
    </citation>
    <scope>NUCLEOTIDE SEQUENCE [LARGE SCALE GENOMIC DNA]</scope>
    <source>
        <strain evidence="1 2">DSM 108380</strain>
    </source>
</reference>
<keyword evidence="2" id="KW-1185">Reference proteome</keyword>
<evidence type="ECO:0000313" key="1">
    <source>
        <dbReference type="EMBL" id="KAF4633317.1"/>
    </source>
</evidence>
<name>A0A8H4RNQ1_9HELO</name>
<comment type="caution">
    <text evidence="1">The sequence shown here is derived from an EMBL/GenBank/DDBJ whole genome shotgun (WGS) entry which is preliminary data.</text>
</comment>